<evidence type="ECO:0000313" key="2">
    <source>
        <dbReference type="EMBL" id="MFB9477211.1"/>
    </source>
</evidence>
<reference evidence="2 3" key="1">
    <citation type="submission" date="2024-09" db="EMBL/GenBank/DDBJ databases">
        <authorList>
            <person name="Sun Q."/>
            <person name="Mori K."/>
        </authorList>
    </citation>
    <scope>NUCLEOTIDE SEQUENCE [LARGE SCALE GENOMIC DNA]</scope>
    <source>
        <strain evidence="2 3">JCM 3324</strain>
    </source>
</reference>
<feature type="compositionally biased region" description="Basic and acidic residues" evidence="1">
    <location>
        <begin position="1"/>
        <end position="14"/>
    </location>
</feature>
<protein>
    <recommendedName>
        <fullName evidence="4">GHMP kinase C-terminal domain-containing protein</fullName>
    </recommendedName>
</protein>
<sequence length="125" mass="13032">MRKHGYEGDDDGRVRGGAPHLTGGGHPGTPMQDDGPTYGVGAGGRPLWSERDRDSERIHALLRRAGCAGFIVSAGDAGLFLVTCTDPYPAATGRITTCVQALTRAGMAVAPLVGDSRTLQVRVTT</sequence>
<accession>A0ABV5P4X2</accession>
<feature type="region of interest" description="Disordered" evidence="1">
    <location>
        <begin position="1"/>
        <end position="51"/>
    </location>
</feature>
<evidence type="ECO:0000256" key="1">
    <source>
        <dbReference type="SAM" id="MobiDB-lite"/>
    </source>
</evidence>
<comment type="caution">
    <text evidence="2">The sequence shown here is derived from an EMBL/GenBank/DDBJ whole genome shotgun (WGS) entry which is preliminary data.</text>
</comment>
<dbReference type="Proteomes" id="UP001589568">
    <property type="component" value="Unassembled WGS sequence"/>
</dbReference>
<keyword evidence="3" id="KW-1185">Reference proteome</keyword>
<dbReference type="RefSeq" id="WP_345405969.1">
    <property type="nucleotide sequence ID" value="NZ_BAAAXS010000001.1"/>
</dbReference>
<name>A0ABV5P4X2_9ACTN</name>
<evidence type="ECO:0008006" key="4">
    <source>
        <dbReference type="Google" id="ProtNLM"/>
    </source>
</evidence>
<proteinExistence type="predicted"/>
<dbReference type="EMBL" id="JBHMCF010000061">
    <property type="protein sequence ID" value="MFB9477211.1"/>
    <property type="molecule type" value="Genomic_DNA"/>
</dbReference>
<organism evidence="2 3">
    <name type="scientific">Nonomuraea salmonea</name>
    <dbReference type="NCBI Taxonomy" id="46181"/>
    <lineage>
        <taxon>Bacteria</taxon>
        <taxon>Bacillati</taxon>
        <taxon>Actinomycetota</taxon>
        <taxon>Actinomycetes</taxon>
        <taxon>Streptosporangiales</taxon>
        <taxon>Streptosporangiaceae</taxon>
        <taxon>Nonomuraea</taxon>
    </lineage>
</organism>
<evidence type="ECO:0000313" key="3">
    <source>
        <dbReference type="Proteomes" id="UP001589568"/>
    </source>
</evidence>
<gene>
    <name evidence="2" type="ORF">ACFFR3_47615</name>
</gene>